<feature type="transmembrane region" description="Helical" evidence="1">
    <location>
        <begin position="82"/>
        <end position="101"/>
    </location>
</feature>
<evidence type="ECO:0000313" key="2">
    <source>
        <dbReference type="EMBL" id="RGR68496.1"/>
    </source>
</evidence>
<evidence type="ECO:0000313" key="3">
    <source>
        <dbReference type="Proteomes" id="UP000284178"/>
    </source>
</evidence>
<dbReference type="GeneID" id="83016898"/>
<organism evidence="2 3">
    <name type="scientific">Holdemania filiformis</name>
    <dbReference type="NCBI Taxonomy" id="61171"/>
    <lineage>
        <taxon>Bacteria</taxon>
        <taxon>Bacillati</taxon>
        <taxon>Bacillota</taxon>
        <taxon>Erysipelotrichia</taxon>
        <taxon>Erysipelotrichales</taxon>
        <taxon>Erysipelotrichaceae</taxon>
        <taxon>Holdemania</taxon>
    </lineage>
</organism>
<name>A0A412FK27_9FIRM</name>
<feature type="transmembrane region" description="Helical" evidence="1">
    <location>
        <begin position="39"/>
        <end position="57"/>
    </location>
</feature>
<dbReference type="Pfam" id="PF05437">
    <property type="entry name" value="AzlD"/>
    <property type="match status" value="1"/>
</dbReference>
<dbReference type="InterPro" id="IPR008407">
    <property type="entry name" value="Brnchd-chn_aa_trnsp_AzlD"/>
</dbReference>
<keyword evidence="1" id="KW-0812">Transmembrane</keyword>
<sequence>MRLSLIFYTLVMAGVTYLLRVAPILIFQKKIENPFIQSFLFYVPYAVLAAMTFPAILTSTRCWPSAMAGLVTALALGWRGKGLLTVALAACAAVYVVELIVL</sequence>
<proteinExistence type="predicted"/>
<dbReference type="Proteomes" id="UP000284178">
    <property type="component" value="Unassembled WGS sequence"/>
</dbReference>
<keyword evidence="1" id="KW-1133">Transmembrane helix</keyword>
<keyword evidence="1" id="KW-0472">Membrane</keyword>
<protein>
    <submittedName>
        <fullName evidence="2">AzlD domain-containing protein</fullName>
    </submittedName>
</protein>
<accession>A0A412FK27</accession>
<reference evidence="2 3" key="1">
    <citation type="submission" date="2018-08" db="EMBL/GenBank/DDBJ databases">
        <title>A genome reference for cultivated species of the human gut microbiota.</title>
        <authorList>
            <person name="Zou Y."/>
            <person name="Xue W."/>
            <person name="Luo G."/>
        </authorList>
    </citation>
    <scope>NUCLEOTIDE SEQUENCE [LARGE SCALE GENOMIC DNA]</scope>
    <source>
        <strain evidence="2 3">AF24-29</strain>
    </source>
</reference>
<dbReference type="AlphaFoldDB" id="A0A412FK27"/>
<gene>
    <name evidence="2" type="ORF">DWY25_15990</name>
</gene>
<evidence type="ECO:0000256" key="1">
    <source>
        <dbReference type="SAM" id="Phobius"/>
    </source>
</evidence>
<feature type="transmembrane region" description="Helical" evidence="1">
    <location>
        <begin position="6"/>
        <end position="27"/>
    </location>
</feature>
<keyword evidence="3" id="KW-1185">Reference proteome</keyword>
<comment type="caution">
    <text evidence="2">The sequence shown here is derived from an EMBL/GenBank/DDBJ whole genome shotgun (WGS) entry which is preliminary data.</text>
</comment>
<dbReference type="RefSeq" id="WP_117896065.1">
    <property type="nucleotide sequence ID" value="NZ_CABJCV010000027.1"/>
</dbReference>
<dbReference type="EMBL" id="QRUP01000027">
    <property type="protein sequence ID" value="RGR68496.1"/>
    <property type="molecule type" value="Genomic_DNA"/>
</dbReference>